<evidence type="ECO:0000313" key="9">
    <source>
        <dbReference type="EMBL" id="CAH0377572.1"/>
    </source>
</evidence>
<dbReference type="GO" id="GO:0016020">
    <property type="term" value="C:membrane"/>
    <property type="evidence" value="ECO:0007669"/>
    <property type="project" value="UniProtKB-SubCell"/>
</dbReference>
<keyword evidence="3" id="KW-0812">Transmembrane</keyword>
<evidence type="ECO:0000256" key="3">
    <source>
        <dbReference type="ARBA" id="ARBA00022692"/>
    </source>
</evidence>
<dbReference type="Proteomes" id="UP000789595">
    <property type="component" value="Unassembled WGS sequence"/>
</dbReference>
<accession>A0A8J2X1V0</accession>
<dbReference type="Pfam" id="PF13850">
    <property type="entry name" value="ERGIC_N"/>
    <property type="match status" value="1"/>
</dbReference>
<keyword evidence="5" id="KW-0472">Membrane</keyword>
<evidence type="ECO:0008006" key="11">
    <source>
        <dbReference type="Google" id="ProtNLM"/>
    </source>
</evidence>
<gene>
    <name evidence="9" type="ORF">PECAL_5P21100</name>
</gene>
<dbReference type="AlphaFoldDB" id="A0A8J2X1V0"/>
<feature type="domain" description="Endoplasmic reticulum vesicle transporter N-terminal" evidence="8">
    <location>
        <begin position="33"/>
        <end position="124"/>
    </location>
</feature>
<name>A0A8J2X1V0_9STRA</name>
<feature type="compositionally biased region" description="Basic residues" evidence="6">
    <location>
        <begin position="1"/>
        <end position="10"/>
    </location>
</feature>
<dbReference type="PANTHER" id="PTHR10984">
    <property type="entry name" value="ENDOPLASMIC RETICULUM-GOLGI INTERMEDIATE COMPARTMENT PROTEIN"/>
    <property type="match status" value="1"/>
</dbReference>
<evidence type="ECO:0000256" key="4">
    <source>
        <dbReference type="ARBA" id="ARBA00022989"/>
    </source>
</evidence>
<dbReference type="GO" id="GO:0005783">
    <property type="term" value="C:endoplasmic reticulum"/>
    <property type="evidence" value="ECO:0007669"/>
    <property type="project" value="TreeGrafter"/>
</dbReference>
<dbReference type="OrthoDB" id="270930at2759"/>
<feature type="region of interest" description="Disordered" evidence="6">
    <location>
        <begin position="1"/>
        <end position="26"/>
    </location>
</feature>
<evidence type="ECO:0000256" key="5">
    <source>
        <dbReference type="ARBA" id="ARBA00023136"/>
    </source>
</evidence>
<dbReference type="Pfam" id="PF07970">
    <property type="entry name" value="COPIIcoated_ERV"/>
    <property type="match status" value="1"/>
</dbReference>
<keyword evidence="4" id="KW-1133">Transmembrane helix</keyword>
<organism evidence="9 10">
    <name type="scientific">Pelagomonas calceolata</name>
    <dbReference type="NCBI Taxonomy" id="35677"/>
    <lineage>
        <taxon>Eukaryota</taxon>
        <taxon>Sar</taxon>
        <taxon>Stramenopiles</taxon>
        <taxon>Ochrophyta</taxon>
        <taxon>Pelagophyceae</taxon>
        <taxon>Pelagomonadales</taxon>
        <taxon>Pelagomonadaceae</taxon>
        <taxon>Pelagomonas</taxon>
    </lineage>
</organism>
<comment type="subcellular location">
    <subcellularLocation>
        <location evidence="1">Membrane</location>
        <topology evidence="1">Multi-pass membrane protein</topology>
    </subcellularLocation>
</comment>
<evidence type="ECO:0000256" key="1">
    <source>
        <dbReference type="ARBA" id="ARBA00004141"/>
    </source>
</evidence>
<evidence type="ECO:0000256" key="2">
    <source>
        <dbReference type="ARBA" id="ARBA00005648"/>
    </source>
</evidence>
<dbReference type="PANTHER" id="PTHR10984:SF25">
    <property type="entry name" value="ENDOPLASMIC RETICULUM-GOLGI INTERMEDIATE COMPARTMENT PROTEIN 3"/>
    <property type="match status" value="1"/>
</dbReference>
<sequence length="417" mass="46742">MASTGMRRRGANADAPTPRPEPSPIKRKVNATLKKIDLYSNNRVAAEFTTAPPKESSRLAVASYWVMLVLFLSEFRIFLRTEERDHVVVDRSMGQQLRIRLNVTFPALTCAEVHLDAMDVAGDYHPYMEQHVVKQRLDKFGNRIRTPTQATANKAPMPKKEKCPSCFGAESPTQPCCHTCDDLLRAYGERGWASDSIKNEAPQCVDSRPGSLRDVKKGEGCRLAGWLEVNKVAGNVHVAMGESAVQNGRFIHQFDPSHAHAFNVSHVIHELRFGDRYEGMAAPLEGARRYVTPETGTGLFQYFIKLVPTIYKKHPSATPLSTVRYSYTQRFRPLKIRAPSDEPVEDHHHHAKATSPTAMLPGVFFVYDFSAFMVEVTVHHKTVSHLLVRVCAIVGGVSTTVGFLDWLVRHLKQSKVI</sequence>
<dbReference type="InterPro" id="IPR045888">
    <property type="entry name" value="Erv"/>
</dbReference>
<dbReference type="InterPro" id="IPR039542">
    <property type="entry name" value="Erv_N"/>
</dbReference>
<evidence type="ECO:0000259" key="8">
    <source>
        <dbReference type="Pfam" id="PF13850"/>
    </source>
</evidence>
<keyword evidence="10" id="KW-1185">Reference proteome</keyword>
<comment type="similarity">
    <text evidence="2">Belongs to the ERGIC family.</text>
</comment>
<comment type="caution">
    <text evidence="9">The sequence shown here is derived from an EMBL/GenBank/DDBJ whole genome shotgun (WGS) entry which is preliminary data.</text>
</comment>
<evidence type="ECO:0000259" key="7">
    <source>
        <dbReference type="Pfam" id="PF07970"/>
    </source>
</evidence>
<reference evidence="9" key="1">
    <citation type="submission" date="2021-11" db="EMBL/GenBank/DDBJ databases">
        <authorList>
            <consortium name="Genoscope - CEA"/>
            <person name="William W."/>
        </authorList>
    </citation>
    <scope>NUCLEOTIDE SEQUENCE</scope>
</reference>
<dbReference type="GO" id="GO:0030134">
    <property type="term" value="C:COPII-coated ER to Golgi transport vesicle"/>
    <property type="evidence" value="ECO:0007669"/>
    <property type="project" value="TreeGrafter"/>
</dbReference>
<protein>
    <recommendedName>
        <fullName evidence="11">Endoplasmic reticulum vesicle transporter C-terminal domain-containing protein</fullName>
    </recommendedName>
</protein>
<dbReference type="InterPro" id="IPR012936">
    <property type="entry name" value="Erv_C"/>
</dbReference>
<evidence type="ECO:0000256" key="6">
    <source>
        <dbReference type="SAM" id="MobiDB-lite"/>
    </source>
</evidence>
<proteinExistence type="inferred from homology"/>
<dbReference type="EMBL" id="CAKKNE010000005">
    <property type="protein sequence ID" value="CAH0377572.1"/>
    <property type="molecule type" value="Genomic_DNA"/>
</dbReference>
<evidence type="ECO:0000313" key="10">
    <source>
        <dbReference type="Proteomes" id="UP000789595"/>
    </source>
</evidence>
<feature type="domain" description="Endoplasmic reticulum vesicle transporter C-terminal" evidence="7">
    <location>
        <begin position="166"/>
        <end position="405"/>
    </location>
</feature>